<keyword evidence="8" id="KW-1185">Reference proteome</keyword>
<organism evidence="7 8">
    <name type="scientific">Cryptococcus floricola</name>
    <dbReference type="NCBI Taxonomy" id="2591691"/>
    <lineage>
        <taxon>Eukaryota</taxon>
        <taxon>Fungi</taxon>
        <taxon>Dikarya</taxon>
        <taxon>Basidiomycota</taxon>
        <taxon>Agaricomycotina</taxon>
        <taxon>Tremellomycetes</taxon>
        <taxon>Tremellales</taxon>
        <taxon>Cryptococcaceae</taxon>
        <taxon>Cryptococcus</taxon>
    </lineage>
</organism>
<keyword evidence="2" id="KW-0547">Nucleotide-binding</keyword>
<evidence type="ECO:0000313" key="7">
    <source>
        <dbReference type="EMBL" id="TYJ54453.1"/>
    </source>
</evidence>
<feature type="compositionally biased region" description="Acidic residues" evidence="4">
    <location>
        <begin position="1426"/>
        <end position="1439"/>
    </location>
</feature>
<feature type="domain" description="Helicase C-terminal" evidence="6">
    <location>
        <begin position="456"/>
        <end position="645"/>
    </location>
</feature>
<evidence type="ECO:0000313" key="8">
    <source>
        <dbReference type="Proteomes" id="UP000322245"/>
    </source>
</evidence>
<dbReference type="Gene3D" id="1.10.3380.10">
    <property type="entry name" value="Sec63 N-terminal domain-like domain"/>
    <property type="match status" value="1"/>
</dbReference>
<feature type="compositionally biased region" description="Pro residues" evidence="4">
    <location>
        <begin position="40"/>
        <end position="51"/>
    </location>
</feature>
<keyword evidence="3" id="KW-0067">ATP-binding</keyword>
<feature type="region of interest" description="Disordered" evidence="4">
    <location>
        <begin position="1111"/>
        <end position="1460"/>
    </location>
</feature>
<dbReference type="SUPFAM" id="SSF52540">
    <property type="entry name" value="P-loop containing nucleoside triphosphate hydrolases"/>
    <property type="match status" value="1"/>
</dbReference>
<name>A0A5D3AWG0_9TREE</name>
<feature type="region of interest" description="Disordered" evidence="4">
    <location>
        <begin position="1049"/>
        <end position="1084"/>
    </location>
</feature>
<dbReference type="SMART" id="SM00490">
    <property type="entry name" value="HELICc"/>
    <property type="match status" value="1"/>
</dbReference>
<evidence type="ECO:0008006" key="9">
    <source>
        <dbReference type="Google" id="ProtNLM"/>
    </source>
</evidence>
<dbReference type="InterPro" id="IPR027417">
    <property type="entry name" value="P-loop_NTPase"/>
</dbReference>
<dbReference type="Gene3D" id="1.10.10.10">
    <property type="entry name" value="Winged helix-like DNA-binding domain superfamily/Winged helix DNA-binding domain"/>
    <property type="match status" value="1"/>
</dbReference>
<dbReference type="GO" id="GO:0051321">
    <property type="term" value="P:meiotic cell cycle"/>
    <property type="evidence" value="ECO:0007669"/>
    <property type="project" value="UniProtKB-KW"/>
</dbReference>
<dbReference type="SUPFAM" id="SSF158702">
    <property type="entry name" value="Sec63 N-terminal domain-like"/>
    <property type="match status" value="1"/>
</dbReference>
<dbReference type="Proteomes" id="UP000322245">
    <property type="component" value="Unassembled WGS sequence"/>
</dbReference>
<evidence type="ECO:0000256" key="4">
    <source>
        <dbReference type="SAM" id="MobiDB-lite"/>
    </source>
</evidence>
<dbReference type="InterPro" id="IPR001650">
    <property type="entry name" value="Helicase_C-like"/>
</dbReference>
<feature type="region of interest" description="Disordered" evidence="4">
    <location>
        <begin position="1553"/>
        <end position="1573"/>
    </location>
</feature>
<comment type="similarity">
    <text evidence="1">Belongs to the helicase family. SKI2 subfamily.</text>
</comment>
<dbReference type="PANTHER" id="PTHR47835">
    <property type="entry name" value="HFM1, ATP DEPENDENT DNA HELICASE HOMOLOG"/>
    <property type="match status" value="1"/>
</dbReference>
<proteinExistence type="inferred from homology"/>
<dbReference type="Pfam" id="PF00271">
    <property type="entry name" value="Helicase_C"/>
    <property type="match status" value="1"/>
</dbReference>
<dbReference type="Gene3D" id="3.40.50.300">
    <property type="entry name" value="P-loop containing nucleotide triphosphate hydrolases"/>
    <property type="match status" value="2"/>
</dbReference>
<sequence>MDDQPLWGTGSDDDGEDEYLQFGAGMRNMNQSPVLALPSYHPPFQPSPARPFHPTSPAFQRPTPSFPRSQNTTELPTARHQRAYLSDRQDAPEYNSRSREMNLTSANTFQRAKPGVKAQKSEDFGDEIWDDDDFVQAANQSLQYEADAAYDDDEPVATADVVKNRESMKKDVAPNKRGKSLVPISRLPIDERKLFKFPAFNDVQSYVFDDTYSSDENLVVSAPTGSGKTTIFELAFLHCLSYKTPDESVKPLAIYIAPTKALCNEKAKDWQERMGVALPDVTCVEITGDYGNASTIYNSIRGADLIVTTPEKFDSMTRRSRNMENMAHRLRLIMIDEVHILRESRGATLEVVISRVKGLGKGIRFVALSATVPNIDDIARWLGPARYEYGQLSRGVIIGKDLDKKKTQGETNVDDMPMAKVYKFGEEFRPVPLSRETYGIDSGGNDWALANRMDKELFPILLKHTAGQPVLVFCPTRKSCQATADLIFSMYEESRAKGLKLPWQHPPGVRLDLQDKRISELSTCGIAVHHAGLDYGDRRAIEDGFRDGKLHMIASTSTLAVGVNLPAHTVVIKGVMAWQGPATGFKEYSDIDIQQMMGRAGRPQYDKSGVVVVMCERSKVRKYETMLRSQTVLESCLHENLTEYINSEIGLGTITSVYSAQDSFFHIRIQQNPRYYALSNAKDKPADDLWEEWLDHYVEDALLNLERDGFIERSEDDGLTPTETGKIMSGSMISYGTMCSIKEMSPMSTLQDLLEILAGATEFADLRIRQGESSFLNKLRANQEIRFPLGEKVQNYADKVFLMLQVTFGNIILDDIVKKTEISPPIQTLMAIYNHAPRIAKAIVQFALNREYGTAARSALELHRTLSGKAWEDSPTIFRQIPSIGPKSICVLGQNGISTFEELLDVGTEKIQLWLNRNSEFARGIHDQARRMPRFHVSVEEERMNYDGASNVLNLRINIRPKSKVLSTESKGKRGGFITLYNLSTLFLRQDGSFIGYRRMELRKLGNEDTSFVLPVTLDRRCEKVVAVVAVDEVAGCCTVEEYETHLDSSVYPEDMEEQDEALAQNPSQRTLVEPNPDPEERLPNGNVPCHHNCKDKQSCQHNCCKAGVPSRKNKAAAKGAGNGNVQTATDRMKDTQKTIDALQGDSRPTAVAKAVQRVQQERSMSRSPSPIVSSQKTSQTAVPQPAPRNRAQSISGSGKPKDSSIVPNKQALKPSTAISRVRGSRIVRRSVSADEQGSRVKSAAPLDSDFEDSLESKVNHTRRQQEPLFMAHSEDEIPDTYNLDDLAPSDEETEPVKSRFFDRSKPDKSNKSNKSKKRTAPPARDRSSHLLASQQNSQVSLKDPPRLQSPAPPISSRKRKHDEDTRELMPTRGIFSDGYETLTDSPDFGPKPHKRSTVPMQSTVKAQAETPLTLSSSPHPVQDFNVDDLLQEYEEDEEESHHPTRRQSPFRQSRTGGRWDLDMGEMSIELNSRPCTPFAAVDDGRAGGISRDDIPIFRPTAITQPVKRLAPLNIGGFGRPVTKRLRMMEPSNERKTQSSLYDEVSMETVETDQRGSALRKEEAVDQSVPGLQGESHSRPILAVLMFRQLTSPWTKTMSLNSGV</sequence>
<feature type="compositionally biased region" description="Polar residues" evidence="4">
    <location>
        <begin position="62"/>
        <end position="75"/>
    </location>
</feature>
<dbReference type="InterPro" id="IPR014001">
    <property type="entry name" value="Helicase_ATP-bd"/>
</dbReference>
<feature type="compositionally biased region" description="Polar residues" evidence="4">
    <location>
        <begin position="1331"/>
        <end position="1341"/>
    </location>
</feature>
<dbReference type="GO" id="GO:0003676">
    <property type="term" value="F:nucleic acid binding"/>
    <property type="evidence" value="ECO:0007669"/>
    <property type="project" value="InterPro"/>
</dbReference>
<dbReference type="InterPro" id="IPR036388">
    <property type="entry name" value="WH-like_DNA-bd_sf"/>
</dbReference>
<evidence type="ECO:0000259" key="6">
    <source>
        <dbReference type="PROSITE" id="PS51194"/>
    </source>
</evidence>
<feature type="domain" description="Helicase ATP-binding" evidence="5">
    <location>
        <begin position="209"/>
        <end position="390"/>
    </location>
</feature>
<dbReference type="InterPro" id="IPR011545">
    <property type="entry name" value="DEAD/DEAH_box_helicase_dom"/>
</dbReference>
<dbReference type="PROSITE" id="PS51192">
    <property type="entry name" value="HELICASE_ATP_BIND_1"/>
    <property type="match status" value="1"/>
</dbReference>
<dbReference type="EMBL" id="NIDF01000060">
    <property type="protein sequence ID" value="TYJ54453.1"/>
    <property type="molecule type" value="Genomic_DNA"/>
</dbReference>
<feature type="compositionally biased region" description="Basic and acidic residues" evidence="4">
    <location>
        <begin position="1295"/>
        <end position="1311"/>
    </location>
</feature>
<dbReference type="PANTHER" id="PTHR47835:SF3">
    <property type="entry name" value="HELICASE FOR MEIOSIS 1"/>
    <property type="match status" value="1"/>
</dbReference>
<gene>
    <name evidence="7" type="ORF">B9479_004869</name>
</gene>
<dbReference type="GO" id="GO:0043138">
    <property type="term" value="F:3'-5' DNA helicase activity"/>
    <property type="evidence" value="ECO:0007669"/>
    <property type="project" value="UniProtKB-EC"/>
</dbReference>
<reference evidence="7 8" key="1">
    <citation type="submission" date="2017-05" db="EMBL/GenBank/DDBJ databases">
        <title>The Genome Sequence of Tsuchiyaea wingfieldii DSM 27421.</title>
        <authorList>
            <person name="Cuomo C."/>
            <person name="Passer A."/>
            <person name="Billmyre B."/>
            <person name="Heitman J."/>
        </authorList>
    </citation>
    <scope>NUCLEOTIDE SEQUENCE [LARGE SCALE GENOMIC DNA]</scope>
    <source>
        <strain evidence="7 8">DSM 27421</strain>
    </source>
</reference>
<dbReference type="GO" id="GO:0005524">
    <property type="term" value="F:ATP binding"/>
    <property type="evidence" value="ECO:0007669"/>
    <property type="project" value="UniProtKB-KW"/>
</dbReference>
<feature type="region of interest" description="Disordered" evidence="4">
    <location>
        <begin position="38"/>
        <end position="97"/>
    </location>
</feature>
<protein>
    <recommendedName>
        <fullName evidence="9">ATP-dependent DNA helicase MER3</fullName>
    </recommendedName>
</protein>
<dbReference type="CDD" id="cd18795">
    <property type="entry name" value="SF2_C_Ski2"/>
    <property type="match status" value="1"/>
</dbReference>
<dbReference type="SMART" id="SM00487">
    <property type="entry name" value="DEXDc"/>
    <property type="match status" value="1"/>
</dbReference>
<feature type="compositionally biased region" description="Polar residues" evidence="4">
    <location>
        <begin position="1399"/>
        <end position="1420"/>
    </location>
</feature>
<feature type="compositionally biased region" description="Basic and acidic residues" evidence="4">
    <location>
        <begin position="85"/>
        <end position="97"/>
    </location>
</feature>
<dbReference type="InterPro" id="IPR004179">
    <property type="entry name" value="Sec63-dom"/>
</dbReference>
<evidence type="ECO:0000256" key="3">
    <source>
        <dbReference type="ARBA" id="ARBA00022840"/>
    </source>
</evidence>
<feature type="compositionally biased region" description="Polar residues" evidence="4">
    <location>
        <begin position="1447"/>
        <end position="1456"/>
    </location>
</feature>
<dbReference type="InterPro" id="IPR052247">
    <property type="entry name" value="Meiotic_Crossover_Helicase"/>
</dbReference>
<dbReference type="Pfam" id="PF02889">
    <property type="entry name" value="Sec63"/>
    <property type="match status" value="1"/>
</dbReference>
<dbReference type="SMART" id="SM00973">
    <property type="entry name" value="Sec63"/>
    <property type="match status" value="1"/>
</dbReference>
<evidence type="ECO:0000256" key="2">
    <source>
        <dbReference type="ARBA" id="ARBA00022741"/>
    </source>
</evidence>
<dbReference type="GO" id="GO:0016787">
    <property type="term" value="F:hydrolase activity"/>
    <property type="evidence" value="ECO:0007669"/>
    <property type="project" value="UniProtKB-KW"/>
</dbReference>
<dbReference type="Pfam" id="PF00270">
    <property type="entry name" value="DEAD"/>
    <property type="match status" value="1"/>
</dbReference>
<comment type="caution">
    <text evidence="7">The sequence shown here is derived from an EMBL/GenBank/DDBJ whole genome shotgun (WGS) entry which is preliminary data.</text>
</comment>
<evidence type="ECO:0000259" key="5">
    <source>
        <dbReference type="PROSITE" id="PS51192"/>
    </source>
</evidence>
<feature type="compositionally biased region" description="Low complexity" evidence="4">
    <location>
        <begin position="1166"/>
        <end position="1175"/>
    </location>
</feature>
<evidence type="ECO:0000256" key="1">
    <source>
        <dbReference type="ARBA" id="ARBA00010140"/>
    </source>
</evidence>
<accession>A0A5D3AWG0</accession>
<dbReference type="PROSITE" id="PS51194">
    <property type="entry name" value="HELICASE_CTER"/>
    <property type="match status" value="1"/>
</dbReference>